<name>A0AAX3BCA1_9SPIR</name>
<dbReference type="Gene3D" id="3.80.10.10">
    <property type="entry name" value="Ribonuclease Inhibitor"/>
    <property type="match status" value="1"/>
</dbReference>
<sequence>MKMIPIANQYYSSESRELFLSHMGLTKIEDMSVFQRLERLWLDHNDITEISGLDNLPNLIGLKLSYNKIDEIKNLRLPKLKWLYLDHNRITRIQSLEFLPSLELLYLDGNPIKSIDKNTYDFLYQKRVIFMNDRGAEHCVKKIVSSHRITSL</sequence>
<dbReference type="SMART" id="SM00365">
    <property type="entry name" value="LRR_SD22"/>
    <property type="match status" value="3"/>
</dbReference>
<keyword evidence="2" id="KW-0677">Repeat</keyword>
<proteinExistence type="predicted"/>
<dbReference type="InterPro" id="IPR001611">
    <property type="entry name" value="Leu-rich_rpt"/>
</dbReference>
<keyword evidence="1" id="KW-0433">Leucine-rich repeat</keyword>
<dbReference type="SMART" id="SM00369">
    <property type="entry name" value="LRR_TYP"/>
    <property type="match status" value="3"/>
</dbReference>
<reference evidence="3" key="1">
    <citation type="submission" date="2021-04" db="EMBL/GenBank/DDBJ databases">
        <authorList>
            <person name="Postec A."/>
        </authorList>
    </citation>
    <scope>NUCLEOTIDE SEQUENCE</scope>
    <source>
        <strain evidence="3">F1F22</strain>
    </source>
</reference>
<accession>A0AAX3BCA1</accession>
<gene>
    <name evidence="3" type="ORF">KDW03_10315</name>
</gene>
<dbReference type="Proteomes" id="UP001056539">
    <property type="component" value="Chromosome"/>
</dbReference>
<evidence type="ECO:0000313" key="3">
    <source>
        <dbReference type="EMBL" id="URA09863.1"/>
    </source>
</evidence>
<dbReference type="InterPro" id="IPR025875">
    <property type="entry name" value="Leu-rich_rpt_4"/>
</dbReference>
<protein>
    <submittedName>
        <fullName evidence="3">Leucine-rich repeat domain-containing protein</fullName>
    </submittedName>
</protein>
<evidence type="ECO:0000256" key="1">
    <source>
        <dbReference type="ARBA" id="ARBA00022614"/>
    </source>
</evidence>
<dbReference type="PANTHER" id="PTHR46652">
    <property type="entry name" value="LEUCINE-RICH REPEAT AND IQ DOMAIN-CONTAINING PROTEIN 1-RELATED"/>
    <property type="match status" value="1"/>
</dbReference>
<dbReference type="KEGG" id="taqu:KDW03_10315"/>
<dbReference type="InterPro" id="IPR032675">
    <property type="entry name" value="LRR_dom_sf"/>
</dbReference>
<evidence type="ECO:0000313" key="4">
    <source>
        <dbReference type="Proteomes" id="UP001056539"/>
    </source>
</evidence>
<dbReference type="PROSITE" id="PS51450">
    <property type="entry name" value="LRR"/>
    <property type="match status" value="2"/>
</dbReference>
<dbReference type="PANTHER" id="PTHR46652:SF3">
    <property type="entry name" value="LEUCINE-RICH REPEAT-CONTAINING PROTEIN 9"/>
    <property type="match status" value="1"/>
</dbReference>
<organism evidence="3 4">
    <name type="scientific">Thermospira aquatica</name>
    <dbReference type="NCBI Taxonomy" id="2828656"/>
    <lineage>
        <taxon>Bacteria</taxon>
        <taxon>Pseudomonadati</taxon>
        <taxon>Spirochaetota</taxon>
        <taxon>Spirochaetia</taxon>
        <taxon>Brevinematales</taxon>
        <taxon>Thermospiraceae</taxon>
        <taxon>Thermospira</taxon>
    </lineage>
</organism>
<dbReference type="RefSeq" id="WP_271434995.1">
    <property type="nucleotide sequence ID" value="NZ_CP073355.1"/>
</dbReference>
<evidence type="ECO:0000256" key="2">
    <source>
        <dbReference type="ARBA" id="ARBA00022737"/>
    </source>
</evidence>
<reference evidence="3" key="2">
    <citation type="submission" date="2022-06" db="EMBL/GenBank/DDBJ databases">
        <title>Thermospira aquatica gen. nov., sp. nov.</title>
        <authorList>
            <person name="Ben Ali Gam Z."/>
            <person name="Labat M."/>
        </authorList>
    </citation>
    <scope>NUCLEOTIDE SEQUENCE</scope>
    <source>
        <strain evidence="3">F1F22</strain>
    </source>
</reference>
<dbReference type="EMBL" id="CP073355">
    <property type="protein sequence ID" value="URA09863.1"/>
    <property type="molecule type" value="Genomic_DNA"/>
</dbReference>
<dbReference type="SUPFAM" id="SSF52058">
    <property type="entry name" value="L domain-like"/>
    <property type="match status" value="1"/>
</dbReference>
<keyword evidence="4" id="KW-1185">Reference proteome</keyword>
<dbReference type="Pfam" id="PF12799">
    <property type="entry name" value="LRR_4"/>
    <property type="match status" value="2"/>
</dbReference>
<dbReference type="AlphaFoldDB" id="A0AAX3BCA1"/>
<dbReference type="InterPro" id="IPR050836">
    <property type="entry name" value="SDS22/Internalin_LRR"/>
</dbReference>
<dbReference type="InterPro" id="IPR003591">
    <property type="entry name" value="Leu-rich_rpt_typical-subtyp"/>
</dbReference>